<protein>
    <recommendedName>
        <fullName evidence="2">Ice-binding protein C-terminal domain-containing protein</fullName>
    </recommendedName>
</protein>
<keyword evidence="1" id="KW-0732">Signal</keyword>
<dbReference type="EMBL" id="AP026866">
    <property type="protein sequence ID" value="BDS06555.1"/>
    <property type="molecule type" value="Genomic_DNA"/>
</dbReference>
<reference evidence="3" key="1">
    <citation type="submission" date="2024-07" db="EMBL/GenBank/DDBJ databases">
        <title>Complete genome sequence of Verrucomicrobiaceae bacterium NT6N.</title>
        <authorList>
            <person name="Huang C."/>
            <person name="Takami H."/>
            <person name="Hamasaki K."/>
        </authorList>
    </citation>
    <scope>NUCLEOTIDE SEQUENCE</scope>
    <source>
        <strain evidence="3">NT6N</strain>
    </source>
</reference>
<dbReference type="KEGG" id="osu:NT6N_15950"/>
<dbReference type="AlphaFoldDB" id="A0AAT9FKR3"/>
<evidence type="ECO:0000259" key="2">
    <source>
        <dbReference type="Pfam" id="PF07589"/>
    </source>
</evidence>
<gene>
    <name evidence="3" type="ORF">NT6N_15950</name>
</gene>
<feature type="signal peptide" evidence="1">
    <location>
        <begin position="1"/>
        <end position="31"/>
    </location>
</feature>
<feature type="domain" description="Ice-binding protein C-terminal" evidence="2">
    <location>
        <begin position="242"/>
        <end position="264"/>
    </location>
</feature>
<feature type="chain" id="PRO_5043613817" description="Ice-binding protein C-terminal domain-containing protein" evidence="1">
    <location>
        <begin position="32"/>
        <end position="265"/>
    </location>
</feature>
<name>A0AAT9FKR3_9BACT</name>
<organism evidence="3">
    <name type="scientific">Oceaniferula spumae</name>
    <dbReference type="NCBI Taxonomy" id="2979115"/>
    <lineage>
        <taxon>Bacteria</taxon>
        <taxon>Pseudomonadati</taxon>
        <taxon>Verrucomicrobiota</taxon>
        <taxon>Verrucomicrobiia</taxon>
        <taxon>Verrucomicrobiales</taxon>
        <taxon>Verrucomicrobiaceae</taxon>
        <taxon>Oceaniferula</taxon>
    </lineage>
</organism>
<dbReference type="InterPro" id="IPR013424">
    <property type="entry name" value="Ice-binding_C"/>
</dbReference>
<evidence type="ECO:0000256" key="1">
    <source>
        <dbReference type="SAM" id="SignalP"/>
    </source>
</evidence>
<evidence type="ECO:0000313" key="3">
    <source>
        <dbReference type="EMBL" id="BDS06555.1"/>
    </source>
</evidence>
<dbReference type="NCBIfam" id="TIGR02595">
    <property type="entry name" value="PEP_CTERM"/>
    <property type="match status" value="1"/>
</dbReference>
<accession>A0AAT9FKR3</accession>
<dbReference type="Pfam" id="PF07589">
    <property type="entry name" value="PEP-CTERM"/>
    <property type="match status" value="1"/>
</dbReference>
<proteinExistence type="predicted"/>
<sequence length="265" mass="27392">MSTPNLPFRNPVSRRLLTAGSLIGFTLSAHAAVTVTDNFDDGVFPGTNWGGNTAAYSEASPNGPLNTVTRGGFGSHIGNSTAFNITTDPIIHVQADFLVNSNQGGNTSSGLNDFIGLAILNSTDTTGYAVRYNRNTTTNNANLGESSNFDAAFNAVASNPSGPGVNGNTGGLVTNHIYRVTLDYNATTGALNSSLINLTTSTTILSLAGNDTTPIGTMSHFGIYTGGAETNDISILNFSASAVPEPSSTALLGLAGLTLILRRRR</sequence>